<feature type="signal peptide" evidence="2">
    <location>
        <begin position="1"/>
        <end position="32"/>
    </location>
</feature>
<evidence type="ECO:0000256" key="1">
    <source>
        <dbReference type="SAM" id="MobiDB-lite"/>
    </source>
</evidence>
<reference evidence="4" key="1">
    <citation type="submission" date="2014-12" db="EMBL/GenBank/DDBJ databases">
        <title>Genome sequence of Clostridium beijerinckii strain 59B.</title>
        <authorList>
            <person name="Little G.T."/>
            <person name="Minton N.P."/>
        </authorList>
    </citation>
    <scope>NUCLEOTIDE SEQUENCE [LARGE SCALE GENOMIC DNA]</scope>
    <source>
        <strain evidence="4">59B</strain>
    </source>
</reference>
<evidence type="ECO:0000313" key="3">
    <source>
        <dbReference type="EMBL" id="AJG97066.1"/>
    </source>
</evidence>
<protein>
    <recommendedName>
        <fullName evidence="5">Lipoprotein</fullName>
    </recommendedName>
</protein>
<dbReference type="Proteomes" id="UP000031866">
    <property type="component" value="Chromosome"/>
</dbReference>
<dbReference type="STRING" id="1520.LF65_00417"/>
<evidence type="ECO:0000256" key="2">
    <source>
        <dbReference type="SAM" id="SignalP"/>
    </source>
</evidence>
<dbReference type="OrthoDB" id="1937823at2"/>
<accession>A0A0B5QFN3</accession>
<feature type="region of interest" description="Disordered" evidence="1">
    <location>
        <begin position="29"/>
        <end position="104"/>
    </location>
</feature>
<dbReference type="KEGG" id="cbei:LF65_00417"/>
<proteinExistence type="predicted"/>
<dbReference type="PROSITE" id="PS51257">
    <property type="entry name" value="PROKAR_LIPOPROTEIN"/>
    <property type="match status" value="1"/>
</dbReference>
<gene>
    <name evidence="3" type="ORF">LF65_00417</name>
</gene>
<feature type="compositionally biased region" description="Low complexity" evidence="1">
    <location>
        <begin position="61"/>
        <end position="104"/>
    </location>
</feature>
<evidence type="ECO:0008006" key="5">
    <source>
        <dbReference type="Google" id="ProtNLM"/>
    </source>
</evidence>
<evidence type="ECO:0000313" key="4">
    <source>
        <dbReference type="Proteomes" id="UP000031866"/>
    </source>
</evidence>
<organism evidence="3 4">
    <name type="scientific">Clostridium beijerinckii</name>
    <name type="common">Clostridium MP</name>
    <dbReference type="NCBI Taxonomy" id="1520"/>
    <lineage>
        <taxon>Bacteria</taxon>
        <taxon>Bacillati</taxon>
        <taxon>Bacillota</taxon>
        <taxon>Clostridia</taxon>
        <taxon>Eubacteriales</taxon>
        <taxon>Clostridiaceae</taxon>
        <taxon>Clostridium</taxon>
    </lineage>
</organism>
<dbReference type="RefSeq" id="WP_041893742.1">
    <property type="nucleotide sequence ID" value="NZ_CP010086.2"/>
</dbReference>
<name>A0A0B5QFN3_CLOBE</name>
<dbReference type="EMBL" id="CP010086">
    <property type="protein sequence ID" value="AJG97066.1"/>
    <property type="molecule type" value="Genomic_DNA"/>
</dbReference>
<dbReference type="AlphaFoldDB" id="A0A0B5QFN3"/>
<sequence length="104" mass="10546">MKDFKQIVKKNKRKALSIAVAAAFFVSGPLGFTGCYNPQKEDDEDQDGNGSSYSGGGHVGGWNSFSSGSSINSDSSSKSKASISDSSVGKSSGYSGSKGGSSSS</sequence>
<keyword evidence="2" id="KW-0732">Signal</keyword>
<feature type="chain" id="PRO_5039442337" description="Lipoprotein" evidence="2">
    <location>
        <begin position="33"/>
        <end position="104"/>
    </location>
</feature>